<evidence type="ECO:0000313" key="5">
    <source>
        <dbReference type="Proteomes" id="UP000789572"/>
    </source>
</evidence>
<comment type="caution">
    <text evidence="4">The sequence shown here is derived from an EMBL/GenBank/DDBJ whole genome shotgun (WGS) entry which is preliminary data.</text>
</comment>
<dbReference type="OrthoDB" id="1882547at2759"/>
<keyword evidence="2" id="KW-0294">Fucose metabolism</keyword>
<dbReference type="EMBL" id="CAJVPJ010000913">
    <property type="protein sequence ID" value="CAG8564963.1"/>
    <property type="molecule type" value="Genomic_DNA"/>
</dbReference>
<dbReference type="Gene3D" id="3.40.50.11350">
    <property type="match status" value="1"/>
</dbReference>
<dbReference type="Proteomes" id="UP000789572">
    <property type="component" value="Unassembled WGS sequence"/>
</dbReference>
<organism evidence="4 5">
    <name type="scientific">Paraglomus occultum</name>
    <dbReference type="NCBI Taxonomy" id="144539"/>
    <lineage>
        <taxon>Eukaryota</taxon>
        <taxon>Fungi</taxon>
        <taxon>Fungi incertae sedis</taxon>
        <taxon>Mucoromycota</taxon>
        <taxon>Glomeromycotina</taxon>
        <taxon>Glomeromycetes</taxon>
        <taxon>Paraglomerales</taxon>
        <taxon>Paraglomeraceae</taxon>
        <taxon>Paraglomus</taxon>
    </lineage>
</organism>
<keyword evidence="1" id="KW-0808">Transferase</keyword>
<reference evidence="4" key="1">
    <citation type="submission" date="2021-06" db="EMBL/GenBank/DDBJ databases">
        <authorList>
            <person name="Kallberg Y."/>
            <person name="Tangrot J."/>
            <person name="Rosling A."/>
        </authorList>
    </citation>
    <scope>NUCLEOTIDE SEQUENCE</scope>
    <source>
        <strain evidence="4">IA702</strain>
    </source>
</reference>
<protein>
    <submittedName>
        <fullName evidence="4">9451_t:CDS:1</fullName>
    </submittedName>
</protein>
<dbReference type="CDD" id="cd11296">
    <property type="entry name" value="O-FucT_like"/>
    <property type="match status" value="1"/>
</dbReference>
<accession>A0A9N9FYG7</accession>
<dbReference type="Pfam" id="PF10250">
    <property type="entry name" value="O-FucT"/>
    <property type="match status" value="1"/>
</dbReference>
<dbReference type="PANTHER" id="PTHR36050">
    <property type="entry name" value="O-FUCOSYLTRANSFERASE 30"/>
    <property type="match status" value="1"/>
</dbReference>
<proteinExistence type="predicted"/>
<dbReference type="GO" id="GO:0006004">
    <property type="term" value="P:fucose metabolic process"/>
    <property type="evidence" value="ECO:0007669"/>
    <property type="project" value="UniProtKB-KW"/>
</dbReference>
<dbReference type="PANTHER" id="PTHR36050:SF1">
    <property type="entry name" value="O-FUCOSYLTRANSFERASE 30"/>
    <property type="match status" value="1"/>
</dbReference>
<keyword evidence="5" id="KW-1185">Reference proteome</keyword>
<dbReference type="Gene3D" id="3.40.50.11340">
    <property type="match status" value="1"/>
</dbReference>
<evidence type="ECO:0000256" key="3">
    <source>
        <dbReference type="ARBA" id="ARBA00023277"/>
    </source>
</evidence>
<keyword evidence="3" id="KW-0119">Carbohydrate metabolism</keyword>
<evidence type="ECO:0000313" key="4">
    <source>
        <dbReference type="EMBL" id="CAG8564963.1"/>
    </source>
</evidence>
<dbReference type="AlphaFoldDB" id="A0A9N9FYG7"/>
<dbReference type="GO" id="GO:0016740">
    <property type="term" value="F:transferase activity"/>
    <property type="evidence" value="ECO:0007669"/>
    <property type="project" value="UniProtKB-KW"/>
</dbReference>
<evidence type="ECO:0000256" key="1">
    <source>
        <dbReference type="ARBA" id="ARBA00022679"/>
    </source>
</evidence>
<name>A0A9N9FYG7_9GLOM</name>
<sequence length="452" mass="51619">MSPSIRRTTWIILFLSAFALYLVTTSYLSQSLIQPNENNSEFVDDEFFEEYEENEDEVRYLTYLPHSGFHNQRIALENALFLAWATNRTLIMPPIVLGSRIPYQPFPRLFKLLASLNPKQKQALPDCSDLVGAHLASCLKTYRKLFFTFLQWDELMDLSAARDKVRIINRYDFNISNLYKTLNFTEEDVYVLEDQVLYSFQIYDNPNSSIRSDKFKDRVSLNSIRKRQEKLLHFSSLFSSSRIVAEMPENREILDFIRRNMVISHPVLTKVVDKIVEELGGQGSYVGVHIRVGDGFFKKQLANTVATMTDKLLREYGPASSSAEISDSVQTVSKERGFKESGSLSSCSSQNSNYPVLYLATDSAQAEEDLAGILSAFPCVFMLSDFNSYLDEVKQIVNPIDHVNLQEFFVPLIDLMVVAKGGRFIGTHRSTFSNYASRLHEVWVGDDTDGFS</sequence>
<gene>
    <name evidence="4" type="ORF">POCULU_LOCUS5698</name>
</gene>
<evidence type="ECO:0000256" key="2">
    <source>
        <dbReference type="ARBA" id="ARBA00023253"/>
    </source>
</evidence>
<dbReference type="InterPro" id="IPR019378">
    <property type="entry name" value="GDP-Fuc_O-FucTrfase"/>
</dbReference>